<evidence type="ECO:0008006" key="3">
    <source>
        <dbReference type="Google" id="ProtNLM"/>
    </source>
</evidence>
<name>A0A848FL98_9BURK</name>
<sequence>MPPHAALLLAALRLAPRRYRLPPLPADIDAARAGGSATGLAFAMEAARGAFEHGTTAPQDVKALFIQALAGLIREALQAPEQGGDPTFQALVLKAREAQVDEHVRLGASSKADQRAVRAAVNAVAHPGKLQGLAPGAVSNALAELHRLLSAGAWRELKQAIGLLLAQTPQTDEPWHPTLEAVHASPALERLERGAALLDVPSVQRYLALCEQRGPLAGSNAAATQGRASARVGAVAEATTMQAFRAIAELLNRLSPGHRAVRSLRTPAGFPGEAGNAKDEWDAAIVRAGDGDAAVDIALLAEVKAAPSAATPDFAGLLRGLRRLAQAHADAVYAFPSPDGAVSIRGASLQQLRPHAHALPAQVIYCCAAPPEPQPALLSAAGKAMLLAEPGSVDFGQRLARGETPAREALAPVWDALTTAPRLHAALHQYDTARRVREVMLHPEDLLAAVAAVLADGG</sequence>
<reference evidence="1 2" key="1">
    <citation type="submission" date="2020-04" db="EMBL/GenBank/DDBJ databases">
        <title>Azohydromonas sp. isolated from soil.</title>
        <authorList>
            <person name="Dahal R.H."/>
        </authorList>
    </citation>
    <scope>NUCLEOTIDE SEQUENCE [LARGE SCALE GENOMIC DNA]</scope>
    <source>
        <strain evidence="1 2">G-1-1-14</strain>
    </source>
</reference>
<dbReference type="RefSeq" id="WP_169163901.1">
    <property type="nucleotide sequence ID" value="NZ_JABBFW010000049.1"/>
</dbReference>
<dbReference type="EMBL" id="JABBFW010000049">
    <property type="protein sequence ID" value="NML19003.1"/>
    <property type="molecule type" value="Genomic_DNA"/>
</dbReference>
<organism evidence="1 2">
    <name type="scientific">Azohydromonas caseinilytica</name>
    <dbReference type="NCBI Taxonomy" id="2728836"/>
    <lineage>
        <taxon>Bacteria</taxon>
        <taxon>Pseudomonadati</taxon>
        <taxon>Pseudomonadota</taxon>
        <taxon>Betaproteobacteria</taxon>
        <taxon>Burkholderiales</taxon>
        <taxon>Sphaerotilaceae</taxon>
        <taxon>Azohydromonas</taxon>
    </lineage>
</organism>
<gene>
    <name evidence="1" type="ORF">HHL10_28950</name>
</gene>
<protein>
    <recommendedName>
        <fullName evidence="3">3-deoxy-D-arabino-heptulosonate 7-phosphate synthase</fullName>
    </recommendedName>
</protein>
<comment type="caution">
    <text evidence="1">The sequence shown here is derived from an EMBL/GenBank/DDBJ whole genome shotgun (WGS) entry which is preliminary data.</text>
</comment>
<proteinExistence type="predicted"/>
<accession>A0A848FL98</accession>
<evidence type="ECO:0000313" key="1">
    <source>
        <dbReference type="EMBL" id="NML19003.1"/>
    </source>
</evidence>
<dbReference type="Proteomes" id="UP000574067">
    <property type="component" value="Unassembled WGS sequence"/>
</dbReference>
<keyword evidence="2" id="KW-1185">Reference proteome</keyword>
<evidence type="ECO:0000313" key="2">
    <source>
        <dbReference type="Proteomes" id="UP000574067"/>
    </source>
</evidence>
<dbReference type="AlphaFoldDB" id="A0A848FL98"/>